<dbReference type="InterPro" id="IPR052727">
    <property type="entry name" value="Rab4/Rab5_effector"/>
</dbReference>
<evidence type="ECO:0008006" key="3">
    <source>
        <dbReference type="Google" id="ProtNLM"/>
    </source>
</evidence>
<dbReference type="Proteomes" id="UP000481153">
    <property type="component" value="Unassembled WGS sequence"/>
</dbReference>
<sequence length="243" mass="27800">MRSKLPLPLNFFECPPLAPVEIDRLKLQAHTHAVHVLQRSLMQEDNTTKWSLLSKQGAFTIHKGIDTNAQSHQLRRVYVAKTEVAASHLDEAIDLFRDDTSSQAQDFARRFNHDVLDQATLYTLLAPSTMFPHDKVTVTWHAEKSPWKTIMANRDACSLDGRFDFELNNKRVWVRASKTVNLRCCPDMRPALGLVRMKHLSASYVLMDANDRPGYISVAYVVQCDFGGRVSDWTLDQIMKRKC</sequence>
<dbReference type="VEuPathDB" id="FungiDB:AeMF1_016073"/>
<dbReference type="PANTHER" id="PTHR13510:SF44">
    <property type="entry name" value="RABENOSYN-5"/>
    <property type="match status" value="1"/>
</dbReference>
<gene>
    <name evidence="1" type="ORF">Ae201684_017290</name>
</gene>
<dbReference type="AlphaFoldDB" id="A0A6G0W9W0"/>
<dbReference type="SUPFAM" id="SSF55961">
    <property type="entry name" value="Bet v1-like"/>
    <property type="match status" value="1"/>
</dbReference>
<name>A0A6G0W9W0_9STRA</name>
<organism evidence="1 2">
    <name type="scientific">Aphanomyces euteiches</name>
    <dbReference type="NCBI Taxonomy" id="100861"/>
    <lineage>
        <taxon>Eukaryota</taxon>
        <taxon>Sar</taxon>
        <taxon>Stramenopiles</taxon>
        <taxon>Oomycota</taxon>
        <taxon>Saprolegniomycetes</taxon>
        <taxon>Saprolegniales</taxon>
        <taxon>Verrucalvaceae</taxon>
        <taxon>Aphanomyces</taxon>
    </lineage>
</organism>
<proteinExistence type="predicted"/>
<accession>A0A6G0W9W0</accession>
<protein>
    <recommendedName>
        <fullName evidence="3">START domain-containing protein</fullName>
    </recommendedName>
</protein>
<dbReference type="PANTHER" id="PTHR13510">
    <property type="entry name" value="FYVE-FINGER-CONTAINING RAB5 EFFECTOR PROTEIN RABENOSYN-5-RELATED"/>
    <property type="match status" value="1"/>
</dbReference>
<comment type="caution">
    <text evidence="1">The sequence shown here is derived from an EMBL/GenBank/DDBJ whole genome shotgun (WGS) entry which is preliminary data.</text>
</comment>
<dbReference type="InterPro" id="IPR023393">
    <property type="entry name" value="START-like_dom_sf"/>
</dbReference>
<reference evidence="1 2" key="1">
    <citation type="submission" date="2019-07" db="EMBL/GenBank/DDBJ databases">
        <title>Genomics analysis of Aphanomyces spp. identifies a new class of oomycete effector associated with host adaptation.</title>
        <authorList>
            <person name="Gaulin E."/>
        </authorList>
    </citation>
    <scope>NUCLEOTIDE SEQUENCE [LARGE SCALE GENOMIC DNA]</scope>
    <source>
        <strain evidence="1 2">ATCC 201684</strain>
    </source>
</reference>
<evidence type="ECO:0000313" key="2">
    <source>
        <dbReference type="Proteomes" id="UP000481153"/>
    </source>
</evidence>
<evidence type="ECO:0000313" key="1">
    <source>
        <dbReference type="EMBL" id="KAF0723910.1"/>
    </source>
</evidence>
<keyword evidence="2" id="KW-1185">Reference proteome</keyword>
<dbReference type="Gene3D" id="3.30.530.20">
    <property type="match status" value="1"/>
</dbReference>
<dbReference type="EMBL" id="VJMJ01000292">
    <property type="protein sequence ID" value="KAF0723910.1"/>
    <property type="molecule type" value="Genomic_DNA"/>
</dbReference>